<organism evidence="2 3">
    <name type="scientific">Sinomicrobium pectinilyticum</name>
    <dbReference type="NCBI Taxonomy" id="1084421"/>
    <lineage>
        <taxon>Bacteria</taxon>
        <taxon>Pseudomonadati</taxon>
        <taxon>Bacteroidota</taxon>
        <taxon>Flavobacteriia</taxon>
        <taxon>Flavobacteriales</taxon>
        <taxon>Flavobacteriaceae</taxon>
        <taxon>Sinomicrobium</taxon>
    </lineage>
</organism>
<dbReference type="OrthoDB" id="1489185at2"/>
<dbReference type="InterPro" id="IPR026341">
    <property type="entry name" value="T9SS_type_B"/>
</dbReference>
<evidence type="ECO:0000256" key="1">
    <source>
        <dbReference type="SAM" id="SignalP"/>
    </source>
</evidence>
<keyword evidence="3" id="KW-1185">Reference proteome</keyword>
<dbReference type="NCBIfam" id="TIGR04131">
    <property type="entry name" value="Bac_Flav_CTERM"/>
    <property type="match status" value="1"/>
</dbReference>
<evidence type="ECO:0000313" key="3">
    <source>
        <dbReference type="Proteomes" id="UP000267469"/>
    </source>
</evidence>
<evidence type="ECO:0000313" key="2">
    <source>
        <dbReference type="EMBL" id="RNL81683.1"/>
    </source>
</evidence>
<dbReference type="Proteomes" id="UP000267469">
    <property type="component" value="Unassembled WGS sequence"/>
</dbReference>
<dbReference type="RefSeq" id="WP_123217474.1">
    <property type="nucleotide sequence ID" value="NZ_RJTM01000122.1"/>
</dbReference>
<proteinExistence type="predicted"/>
<gene>
    <name evidence="2" type="ORF">ED312_18280</name>
</gene>
<dbReference type="EMBL" id="RJTM01000122">
    <property type="protein sequence ID" value="RNL81683.1"/>
    <property type="molecule type" value="Genomic_DNA"/>
</dbReference>
<dbReference type="Pfam" id="PF13585">
    <property type="entry name" value="CHU_C"/>
    <property type="match status" value="1"/>
</dbReference>
<reference evidence="2 3" key="1">
    <citation type="submission" date="2018-10" db="EMBL/GenBank/DDBJ databases">
        <title>Sinomicrobium pectinilyticum sp. nov., a pectinase-producing bacterium isolated from alkaline and saline soil, and emended description of the genus Sinomicrobium.</title>
        <authorList>
            <person name="Cheng B."/>
            <person name="Li C."/>
            <person name="Lai Q."/>
            <person name="Du M."/>
            <person name="Shao Z."/>
            <person name="Xu P."/>
            <person name="Yang C."/>
        </authorList>
    </citation>
    <scope>NUCLEOTIDE SEQUENCE [LARGE SCALE GENOMIC DNA]</scope>
    <source>
        <strain evidence="2 3">5DNS001</strain>
    </source>
</reference>
<sequence length="411" mass="45853">MNKDTFINIIGVLVLLLQVCRVTAQTVNTGELSVASGTQVSTMEDFDNRESGTVSNDGEFYIYGNFNNDGLVSFTPGTKTGITLFKGLYGAQSITGEMPSDFFHVLFDNPATQPAFHLSGDISIYGKAQFQDGILDGDIYGGLVTFQQGAFHELVSDISFVDGQVRKTGNEAFDYPVGDGGYYRRASMSAPSDTEDHFTSQYILKNSNTLYPHSDKENNIELIDDTEYWKINRTNGTSGIVLTLTWNEETTPSGILGEEDGKAIHIVRWDDVNKQWKDEGGVENRDEKTVTTAVSGYGIFTFARVMTEEEPDSGLVIYNGVSPNGDGRNDFFYIKGLEKYPENTVEIYNRWGVKIYEAKGYNNANVRFDGYSDGRATINKDRLLPSGTYFYILKYNDNNISRDKSGYLYIN</sequence>
<feature type="signal peptide" evidence="1">
    <location>
        <begin position="1"/>
        <end position="24"/>
    </location>
</feature>
<feature type="chain" id="PRO_5017994719" evidence="1">
    <location>
        <begin position="25"/>
        <end position="411"/>
    </location>
</feature>
<protein>
    <submittedName>
        <fullName evidence="2">Gliding motility-associated C-terminal domain-containing protein</fullName>
    </submittedName>
</protein>
<name>A0A3N0E1N7_SINP1</name>
<comment type="caution">
    <text evidence="2">The sequence shown here is derived from an EMBL/GenBank/DDBJ whole genome shotgun (WGS) entry which is preliminary data.</text>
</comment>
<accession>A0A3N0E1N7</accession>
<keyword evidence="1" id="KW-0732">Signal</keyword>
<dbReference type="AlphaFoldDB" id="A0A3N0E1N7"/>